<name>A0AAV0XJG1_9HEMI</name>
<sequence>MPGKKGTENIKKEVSMNTLRLYFPSLLLKFNQCLSKLPEDVKSTDENLMPLFKTLWTINVFIKSILGDDAVAHIEQMQFDESSIDMKSTLKEVHTIMWKINSLLISELHFDT</sequence>
<evidence type="ECO:0000313" key="1">
    <source>
        <dbReference type="EMBL" id="CAI6368188.1"/>
    </source>
</evidence>
<reference evidence="1 2" key="1">
    <citation type="submission" date="2023-01" db="EMBL/GenBank/DDBJ databases">
        <authorList>
            <person name="Whitehead M."/>
        </authorList>
    </citation>
    <scope>NUCLEOTIDE SEQUENCE [LARGE SCALE GENOMIC DNA]</scope>
</reference>
<dbReference type="EMBL" id="CARXXK010000005">
    <property type="protein sequence ID" value="CAI6368188.1"/>
    <property type="molecule type" value="Genomic_DNA"/>
</dbReference>
<proteinExistence type="predicted"/>
<comment type="caution">
    <text evidence="1">The sequence shown here is derived from an EMBL/GenBank/DDBJ whole genome shotgun (WGS) entry which is preliminary data.</text>
</comment>
<evidence type="ECO:0000313" key="2">
    <source>
        <dbReference type="Proteomes" id="UP001160148"/>
    </source>
</evidence>
<gene>
    <name evidence="1" type="ORF">MEUPH1_LOCUS22576</name>
</gene>
<organism evidence="1 2">
    <name type="scientific">Macrosiphum euphorbiae</name>
    <name type="common">potato aphid</name>
    <dbReference type="NCBI Taxonomy" id="13131"/>
    <lineage>
        <taxon>Eukaryota</taxon>
        <taxon>Metazoa</taxon>
        <taxon>Ecdysozoa</taxon>
        <taxon>Arthropoda</taxon>
        <taxon>Hexapoda</taxon>
        <taxon>Insecta</taxon>
        <taxon>Pterygota</taxon>
        <taxon>Neoptera</taxon>
        <taxon>Paraneoptera</taxon>
        <taxon>Hemiptera</taxon>
        <taxon>Sternorrhyncha</taxon>
        <taxon>Aphidomorpha</taxon>
        <taxon>Aphidoidea</taxon>
        <taxon>Aphididae</taxon>
        <taxon>Macrosiphini</taxon>
        <taxon>Macrosiphum</taxon>
    </lineage>
</organism>
<accession>A0AAV0XJG1</accession>
<dbReference type="Proteomes" id="UP001160148">
    <property type="component" value="Unassembled WGS sequence"/>
</dbReference>
<protein>
    <submittedName>
        <fullName evidence="1">Uncharacterized protein</fullName>
    </submittedName>
</protein>
<keyword evidence="2" id="KW-1185">Reference proteome</keyword>
<dbReference type="AlphaFoldDB" id="A0AAV0XJG1"/>